<organism evidence="5 6">
    <name type="scientific">Ricinus communis</name>
    <name type="common">Castor bean</name>
    <dbReference type="NCBI Taxonomy" id="3988"/>
    <lineage>
        <taxon>Eukaryota</taxon>
        <taxon>Viridiplantae</taxon>
        <taxon>Streptophyta</taxon>
        <taxon>Embryophyta</taxon>
        <taxon>Tracheophyta</taxon>
        <taxon>Spermatophyta</taxon>
        <taxon>Magnoliopsida</taxon>
        <taxon>eudicotyledons</taxon>
        <taxon>Gunneridae</taxon>
        <taxon>Pentapetalae</taxon>
        <taxon>rosids</taxon>
        <taxon>fabids</taxon>
        <taxon>Malpighiales</taxon>
        <taxon>Euphorbiaceae</taxon>
        <taxon>Acalyphoideae</taxon>
        <taxon>Acalypheae</taxon>
        <taxon>Ricinus</taxon>
    </lineage>
</organism>
<dbReference type="EMBL" id="EQ973995">
    <property type="protein sequence ID" value="EEF36064.1"/>
    <property type="molecule type" value="Genomic_DNA"/>
</dbReference>
<gene>
    <name evidence="5" type="ORF">RCOM_0720660</name>
</gene>
<dbReference type="InterPro" id="IPR002022">
    <property type="entry name" value="Pec_lyase"/>
</dbReference>
<evidence type="ECO:0000256" key="1">
    <source>
        <dbReference type="ARBA" id="ARBA00004191"/>
    </source>
</evidence>
<proteinExistence type="predicted"/>
<dbReference type="eggNOG" id="ENOG502QT22">
    <property type="taxonomic scope" value="Eukaryota"/>
</dbReference>
<dbReference type="PANTHER" id="PTHR31683:SF74">
    <property type="entry name" value="PECTATE LYASE"/>
    <property type="match status" value="1"/>
</dbReference>
<keyword evidence="6" id="KW-1185">Reference proteome</keyword>
<sequence length="203" mass="23150">MAVGPSSVRGPNGQMVPLGQIDGDAIRLVSASKIRIDHNTLYAYQDNLLDVTRGSTDVTISNNWFKDQDKVMLLGHDNGYVRDKNMKDSPWLCTFNHNLYQVWQQYAIGGSMNSSIKSEANYFIAPKEGKKETRQSLTTASTKIPCSRCEVCQINNKLIWCFKVSENNWMLSQDSRTTMKMNRLTDTKLIVIKQLHEFNLCLY</sequence>
<evidence type="ECO:0000313" key="6">
    <source>
        <dbReference type="Proteomes" id="UP000008311"/>
    </source>
</evidence>
<dbReference type="Pfam" id="PF00544">
    <property type="entry name" value="Pectate_lyase_4"/>
    <property type="match status" value="1"/>
</dbReference>
<name>B9SK09_RICCO</name>
<evidence type="ECO:0000313" key="5">
    <source>
        <dbReference type="EMBL" id="EEF36064.1"/>
    </source>
</evidence>
<dbReference type="SMART" id="SM00656">
    <property type="entry name" value="Amb_all"/>
    <property type="match status" value="1"/>
</dbReference>
<dbReference type="STRING" id="3988.B9SK09"/>
<keyword evidence="3" id="KW-0456">Lyase</keyword>
<feature type="domain" description="Pectate lyase" evidence="4">
    <location>
        <begin position="2"/>
        <end position="129"/>
    </location>
</feature>
<dbReference type="AlphaFoldDB" id="B9SK09"/>
<evidence type="ECO:0000256" key="2">
    <source>
        <dbReference type="ARBA" id="ARBA00022512"/>
    </source>
</evidence>
<dbReference type="GO" id="GO:0030570">
    <property type="term" value="F:pectate lyase activity"/>
    <property type="evidence" value="ECO:0000318"/>
    <property type="project" value="GO_Central"/>
</dbReference>
<dbReference type="InterPro" id="IPR012334">
    <property type="entry name" value="Pectin_lyas_fold"/>
</dbReference>
<dbReference type="InterPro" id="IPR045032">
    <property type="entry name" value="PEL"/>
</dbReference>
<dbReference type="InterPro" id="IPR011050">
    <property type="entry name" value="Pectin_lyase_fold/virulence"/>
</dbReference>
<dbReference type="Proteomes" id="UP000008311">
    <property type="component" value="Unassembled WGS sequence"/>
</dbReference>
<dbReference type="InParanoid" id="B9SK09"/>
<reference evidence="6" key="1">
    <citation type="journal article" date="2010" name="Nat. Biotechnol.">
        <title>Draft genome sequence of the oilseed species Ricinus communis.</title>
        <authorList>
            <person name="Chan A.P."/>
            <person name="Crabtree J."/>
            <person name="Zhao Q."/>
            <person name="Lorenzi H."/>
            <person name="Orvis J."/>
            <person name="Puiu D."/>
            <person name="Melake-Berhan A."/>
            <person name="Jones K.M."/>
            <person name="Redman J."/>
            <person name="Chen G."/>
            <person name="Cahoon E.B."/>
            <person name="Gedil M."/>
            <person name="Stanke M."/>
            <person name="Haas B.J."/>
            <person name="Wortman J.R."/>
            <person name="Fraser-Liggett C.M."/>
            <person name="Ravel J."/>
            <person name="Rabinowicz P.D."/>
        </authorList>
    </citation>
    <scope>NUCLEOTIDE SEQUENCE [LARGE SCALE GENOMIC DNA]</scope>
    <source>
        <strain evidence="6">cv. Hale</strain>
    </source>
</reference>
<protein>
    <recommendedName>
        <fullName evidence="4">Pectate lyase domain-containing protein</fullName>
    </recommendedName>
</protein>
<comment type="subcellular location">
    <subcellularLocation>
        <location evidence="1">Secreted</location>
        <location evidence="1">Cell wall</location>
    </subcellularLocation>
</comment>
<dbReference type="SUPFAM" id="SSF51126">
    <property type="entry name" value="Pectin lyase-like"/>
    <property type="match status" value="1"/>
</dbReference>
<evidence type="ECO:0000259" key="4">
    <source>
        <dbReference type="SMART" id="SM00656"/>
    </source>
</evidence>
<dbReference type="Gene3D" id="2.160.20.10">
    <property type="entry name" value="Single-stranded right-handed beta-helix, Pectin lyase-like"/>
    <property type="match status" value="2"/>
</dbReference>
<accession>B9SK09</accession>
<keyword evidence="2" id="KW-0964">Secreted</keyword>
<keyword evidence="2" id="KW-0134">Cell wall</keyword>
<dbReference type="PANTHER" id="PTHR31683">
    <property type="entry name" value="PECTATE LYASE 18-RELATED"/>
    <property type="match status" value="1"/>
</dbReference>
<evidence type="ECO:0000256" key="3">
    <source>
        <dbReference type="ARBA" id="ARBA00023239"/>
    </source>
</evidence>